<dbReference type="AlphaFoldDB" id="A0A6J3M907"/>
<evidence type="ECO:0000313" key="1">
    <source>
        <dbReference type="Proteomes" id="UP000504637"/>
    </source>
</evidence>
<reference evidence="2" key="2">
    <citation type="submission" date="2020-04" db="EMBL/GenBank/DDBJ databases">
        <authorList>
            <consortium name="NCBI Genome Project"/>
        </authorList>
    </citation>
    <scope>NUCLEOTIDE SEQUENCE</scope>
    <source>
        <strain evidence="2">CBS 342.82</strain>
    </source>
</reference>
<evidence type="ECO:0000313" key="2">
    <source>
        <dbReference type="RefSeq" id="XP_033461404.1"/>
    </source>
</evidence>
<name>A0A6J3M907_9PEZI</name>
<dbReference type="RefSeq" id="XP_033461404.1">
    <property type="nucleotide sequence ID" value="XM_033599461.1"/>
</dbReference>
<accession>A0A6J3M907</accession>
<proteinExistence type="predicted"/>
<dbReference type="Proteomes" id="UP000504637">
    <property type="component" value="Unplaced"/>
</dbReference>
<protein>
    <submittedName>
        <fullName evidence="2">Uncharacterized protein</fullName>
    </submittedName>
</protein>
<dbReference type="GeneID" id="54357260"/>
<gene>
    <name evidence="2" type="ORF">K489DRAFT_181063</name>
</gene>
<reference evidence="2" key="3">
    <citation type="submission" date="2025-08" db="UniProtKB">
        <authorList>
            <consortium name="RefSeq"/>
        </authorList>
    </citation>
    <scope>IDENTIFICATION</scope>
    <source>
        <strain evidence="2">CBS 342.82</strain>
    </source>
</reference>
<keyword evidence="1" id="KW-1185">Reference proteome</keyword>
<sequence length="166" mass="18538">MEWIRSRSDLHCLLFGPPDLRAHHRIACAISDAIGINQDGACACRALVALFRTASVPQAEIWLNPMSSMTRGHFLSFPSPAPSHVPHFEFPGTASGDRLRLALSVGCLVECMTSVMSNAGDDDEFEMSSGIGRCFWHYAIMRLDCPHVPKEILLLFLRRRLLILFQ</sequence>
<reference evidence="2" key="1">
    <citation type="submission" date="2020-01" db="EMBL/GenBank/DDBJ databases">
        <authorList>
            <consortium name="DOE Joint Genome Institute"/>
            <person name="Haridas S."/>
            <person name="Albert R."/>
            <person name="Binder M."/>
            <person name="Bloem J."/>
            <person name="Labutti K."/>
            <person name="Salamov A."/>
            <person name="Andreopoulos B."/>
            <person name="Baker S.E."/>
            <person name="Barry K."/>
            <person name="Bills G."/>
            <person name="Bluhm B.H."/>
            <person name="Cannon C."/>
            <person name="Castanera R."/>
            <person name="Culley D.E."/>
            <person name="Daum C."/>
            <person name="Ezra D."/>
            <person name="Gonzalez J.B."/>
            <person name="Henrissat B."/>
            <person name="Kuo A."/>
            <person name="Liang C."/>
            <person name="Lipzen A."/>
            <person name="Lutzoni F."/>
            <person name="Magnuson J."/>
            <person name="Mondo S."/>
            <person name="Nolan M."/>
            <person name="Ohm R."/>
            <person name="Pangilinan J."/>
            <person name="Park H.-J."/>
            <person name="Ramirez L."/>
            <person name="Alfaro M."/>
            <person name="Sun H."/>
            <person name="Tritt A."/>
            <person name="Yoshinaga Y."/>
            <person name="Zwiers L.-H."/>
            <person name="Turgeon B.G."/>
            <person name="Goodwin S.B."/>
            <person name="Spatafora J.W."/>
            <person name="Crous P.W."/>
            <person name="Grigoriev I.V."/>
        </authorList>
    </citation>
    <scope>NUCLEOTIDE SEQUENCE</scope>
    <source>
        <strain evidence="2">CBS 342.82</strain>
    </source>
</reference>
<organism evidence="2">
    <name type="scientific">Dissoconium aciculare CBS 342.82</name>
    <dbReference type="NCBI Taxonomy" id="1314786"/>
    <lineage>
        <taxon>Eukaryota</taxon>
        <taxon>Fungi</taxon>
        <taxon>Dikarya</taxon>
        <taxon>Ascomycota</taxon>
        <taxon>Pezizomycotina</taxon>
        <taxon>Dothideomycetes</taxon>
        <taxon>Dothideomycetidae</taxon>
        <taxon>Mycosphaerellales</taxon>
        <taxon>Dissoconiaceae</taxon>
        <taxon>Dissoconium</taxon>
    </lineage>
</organism>